<accession>A0A3N0YXG1</accession>
<dbReference type="InterPro" id="IPR015095">
    <property type="entry name" value="AlkB_hom8_N"/>
</dbReference>
<dbReference type="OrthoDB" id="411173at2759"/>
<protein>
    <recommendedName>
        <fullName evidence="1">Alkylated DNA repair protein AlkB homologue 8 N-terminal domain-containing protein</fullName>
    </recommendedName>
</protein>
<dbReference type="Proteomes" id="UP000281406">
    <property type="component" value="Unassembled WGS sequence"/>
</dbReference>
<reference evidence="2 3" key="1">
    <citation type="submission" date="2018-10" db="EMBL/GenBank/DDBJ databases">
        <title>Genome assembly for a Yunnan-Guizhou Plateau 3E fish, Anabarilius grahami (Regan), and its evolutionary and genetic applications.</title>
        <authorList>
            <person name="Jiang W."/>
        </authorList>
    </citation>
    <scope>NUCLEOTIDE SEQUENCE [LARGE SCALE GENOMIC DNA]</scope>
    <source>
        <strain evidence="2">AG-KIZ</strain>
        <tissue evidence="2">Muscle</tissue>
    </source>
</reference>
<comment type="caution">
    <text evidence="2">The sequence shown here is derived from an EMBL/GenBank/DDBJ whole genome shotgun (WGS) entry which is preliminary data.</text>
</comment>
<dbReference type="GO" id="GO:0008168">
    <property type="term" value="F:methyltransferase activity"/>
    <property type="evidence" value="ECO:0007669"/>
    <property type="project" value="InterPro"/>
</dbReference>
<gene>
    <name evidence="2" type="ORF">DPX16_15064</name>
</gene>
<proteinExistence type="predicted"/>
<evidence type="ECO:0000313" key="2">
    <source>
        <dbReference type="EMBL" id="ROL50820.1"/>
    </source>
</evidence>
<dbReference type="GO" id="GO:0016706">
    <property type="term" value="F:2-oxoglutarate-dependent dioxygenase activity"/>
    <property type="evidence" value="ECO:0007669"/>
    <property type="project" value="InterPro"/>
</dbReference>
<dbReference type="EMBL" id="RJVU01019434">
    <property type="protein sequence ID" value="ROL50820.1"/>
    <property type="molecule type" value="Genomic_DNA"/>
</dbReference>
<organism evidence="2 3">
    <name type="scientific">Anabarilius grahami</name>
    <name type="common">Kanglang fish</name>
    <name type="synonym">Barilius grahami</name>
    <dbReference type="NCBI Taxonomy" id="495550"/>
    <lineage>
        <taxon>Eukaryota</taxon>
        <taxon>Metazoa</taxon>
        <taxon>Chordata</taxon>
        <taxon>Craniata</taxon>
        <taxon>Vertebrata</taxon>
        <taxon>Euteleostomi</taxon>
        <taxon>Actinopterygii</taxon>
        <taxon>Neopterygii</taxon>
        <taxon>Teleostei</taxon>
        <taxon>Ostariophysi</taxon>
        <taxon>Cypriniformes</taxon>
        <taxon>Xenocyprididae</taxon>
        <taxon>Xenocypridinae</taxon>
        <taxon>Xenocypridinae incertae sedis</taxon>
        <taxon>Anabarilius</taxon>
    </lineage>
</organism>
<sequence>MGADGKVFLGSTETAIGNPSPPTSIQQTLLWKKAQQRLYFLHQLSKLNLPQELLTQFYSAVTESVLCSSITVWFGSATKSDIRRLQRTVWTAERIIGAPPPTLQDLYSSRVRKRAGKIITDSTHPATTYLNSCRRTAPRHRITRHFNI</sequence>
<evidence type="ECO:0000313" key="3">
    <source>
        <dbReference type="Proteomes" id="UP000281406"/>
    </source>
</evidence>
<name>A0A3N0YXG1_ANAGA</name>
<evidence type="ECO:0000259" key="1">
    <source>
        <dbReference type="Pfam" id="PF09004"/>
    </source>
</evidence>
<dbReference type="AlphaFoldDB" id="A0A3N0YXG1"/>
<feature type="domain" description="Alkylated DNA repair protein AlkB homologue 8 N-terminal" evidence="1">
    <location>
        <begin position="25"/>
        <end position="64"/>
    </location>
</feature>
<keyword evidence="3" id="KW-1185">Reference proteome</keyword>
<dbReference type="Pfam" id="PF09004">
    <property type="entry name" value="ALKBH8_N"/>
    <property type="match status" value="1"/>
</dbReference>